<dbReference type="EMBL" id="WSZK01000001">
    <property type="protein sequence ID" value="MWG33020.1"/>
    <property type="molecule type" value="Genomic_DNA"/>
</dbReference>
<dbReference type="RefSeq" id="WP_158202745.1">
    <property type="nucleotide sequence ID" value="NZ_WSZK01000001.1"/>
</dbReference>
<name>A0A6B0GEQ5_9EURY</name>
<protein>
    <submittedName>
        <fullName evidence="2">Uncharacterized protein</fullName>
    </submittedName>
</protein>
<keyword evidence="3" id="KW-1185">Reference proteome</keyword>
<comment type="caution">
    <text evidence="2">The sequence shown here is derived from an EMBL/GenBank/DDBJ whole genome shotgun (WGS) entry which is preliminary data.</text>
</comment>
<accession>A0A6B0GEQ5</accession>
<dbReference type="AlphaFoldDB" id="A0A6B0GEQ5"/>
<organism evidence="2 3">
    <name type="scientific">Halomarina oriensis</name>
    <dbReference type="NCBI Taxonomy" id="671145"/>
    <lineage>
        <taxon>Archaea</taxon>
        <taxon>Methanobacteriati</taxon>
        <taxon>Methanobacteriota</taxon>
        <taxon>Stenosarchaea group</taxon>
        <taxon>Halobacteria</taxon>
        <taxon>Halobacteriales</taxon>
        <taxon>Natronomonadaceae</taxon>
        <taxon>Halomarina</taxon>
    </lineage>
</organism>
<proteinExistence type="predicted"/>
<sequence>MRCRAIVPDGAIERESYEYTDYGVECDRDDGEFVAVVPYSSLVAFLDEEQLARRPLRRPSGRSVDDEERPPGPAFEVDDVGPDGVSRVRCDRRGAHVRDVHRHP</sequence>
<evidence type="ECO:0000313" key="3">
    <source>
        <dbReference type="Proteomes" id="UP000451471"/>
    </source>
</evidence>
<dbReference type="Proteomes" id="UP000451471">
    <property type="component" value="Unassembled WGS sequence"/>
</dbReference>
<dbReference type="OrthoDB" id="190909at2157"/>
<reference evidence="2 3" key="1">
    <citation type="submission" date="2019-12" db="EMBL/GenBank/DDBJ databases">
        <title>Halocatena pleomorpha gen. nov. sp. nov., an extremely halophilic archaeon of family Halobacteriaceae isolated from saltpan soil.</title>
        <authorList>
            <person name="Pal Y."/>
            <person name="Verma A."/>
            <person name="Krishnamurthi S."/>
            <person name="Kumar P."/>
        </authorList>
    </citation>
    <scope>NUCLEOTIDE SEQUENCE [LARGE SCALE GENOMIC DNA]</scope>
    <source>
        <strain evidence="2 3">JCM 16495</strain>
    </source>
</reference>
<evidence type="ECO:0000256" key="1">
    <source>
        <dbReference type="SAM" id="MobiDB-lite"/>
    </source>
</evidence>
<gene>
    <name evidence="2" type="ORF">GQS65_00700</name>
</gene>
<evidence type="ECO:0000313" key="2">
    <source>
        <dbReference type="EMBL" id="MWG33020.1"/>
    </source>
</evidence>
<feature type="region of interest" description="Disordered" evidence="1">
    <location>
        <begin position="54"/>
        <end position="86"/>
    </location>
</feature>